<feature type="chain" id="PRO_5039084225" evidence="2">
    <location>
        <begin position="21"/>
        <end position="331"/>
    </location>
</feature>
<keyword evidence="2" id="KW-0732">Signal</keyword>
<protein>
    <submittedName>
        <fullName evidence="3">VanW family protein</fullName>
    </submittedName>
</protein>
<comment type="caution">
    <text evidence="3">The sequence shown here is derived from an EMBL/GenBank/DDBJ whole genome shotgun (WGS) entry which is preliminary data.</text>
</comment>
<keyword evidence="4" id="KW-1185">Reference proteome</keyword>
<dbReference type="PANTHER" id="PTHR35788:SF1">
    <property type="entry name" value="EXPORTED PROTEIN"/>
    <property type="match status" value="1"/>
</dbReference>
<dbReference type="Pfam" id="PF04294">
    <property type="entry name" value="VanW"/>
    <property type="match status" value="1"/>
</dbReference>
<dbReference type="EMBL" id="JAGYPF010000001">
    <property type="protein sequence ID" value="MBS4211023.1"/>
    <property type="molecule type" value="Genomic_DNA"/>
</dbReference>
<dbReference type="RefSeq" id="WP_213115571.1">
    <property type="nucleotide sequence ID" value="NZ_JAGYPF010000001.1"/>
</dbReference>
<organism evidence="3 4">
    <name type="scientific">Neobacillus rhizophilus</name>
    <dbReference type="NCBI Taxonomy" id="2833579"/>
    <lineage>
        <taxon>Bacteria</taxon>
        <taxon>Bacillati</taxon>
        <taxon>Bacillota</taxon>
        <taxon>Bacilli</taxon>
        <taxon>Bacillales</taxon>
        <taxon>Bacillaceae</taxon>
        <taxon>Neobacillus</taxon>
    </lineage>
</organism>
<evidence type="ECO:0000313" key="4">
    <source>
        <dbReference type="Proteomes" id="UP000679749"/>
    </source>
</evidence>
<dbReference type="InterPro" id="IPR052913">
    <property type="entry name" value="Glycopeptide_resist_protein"/>
</dbReference>
<dbReference type="PROSITE" id="PS51257">
    <property type="entry name" value="PROKAR_LIPOPROTEIN"/>
    <property type="match status" value="1"/>
</dbReference>
<gene>
    <name evidence="3" type="ORF">KHA99_00995</name>
</gene>
<feature type="region of interest" description="Disordered" evidence="1">
    <location>
        <begin position="27"/>
        <end position="58"/>
    </location>
</feature>
<proteinExistence type="predicted"/>
<dbReference type="PANTHER" id="PTHR35788">
    <property type="entry name" value="EXPORTED PROTEIN-RELATED"/>
    <property type="match status" value="1"/>
</dbReference>
<evidence type="ECO:0000313" key="3">
    <source>
        <dbReference type="EMBL" id="MBS4211023.1"/>
    </source>
</evidence>
<feature type="signal peptide" evidence="2">
    <location>
        <begin position="1"/>
        <end position="20"/>
    </location>
</feature>
<feature type="compositionally biased region" description="Basic and acidic residues" evidence="1">
    <location>
        <begin position="45"/>
        <end position="56"/>
    </location>
</feature>
<evidence type="ECO:0000256" key="1">
    <source>
        <dbReference type="SAM" id="MobiDB-lite"/>
    </source>
</evidence>
<evidence type="ECO:0000256" key="2">
    <source>
        <dbReference type="SAM" id="SignalP"/>
    </source>
</evidence>
<dbReference type="Proteomes" id="UP000679749">
    <property type="component" value="Unassembled WGS sequence"/>
</dbReference>
<name>A0A942U1X3_9BACI</name>
<dbReference type="AlphaFoldDB" id="A0A942U1X3"/>
<reference evidence="3" key="1">
    <citation type="submission" date="2021-05" db="EMBL/GenBank/DDBJ databases">
        <title>Novel Bacillus species.</title>
        <authorList>
            <person name="Liu G."/>
        </authorList>
    </citation>
    <scope>NUCLEOTIDE SEQUENCE</scope>
    <source>
        <strain evidence="3">FJAT-49825</strain>
    </source>
</reference>
<accession>A0A942U1X3</accession>
<dbReference type="InterPro" id="IPR007391">
    <property type="entry name" value="Vancomycin_resist_VanW"/>
</dbReference>
<sequence length="331" mass="35875">MGKWKWVLPICLIGSLLGLAACSEKSVKETTGPKVTEPAKQPAKTGEDKPQKEEPKPITVNVIDPNTKAIIRTFSPNDMGFETNKEAYQKELEKWAKELARGTEAKPGYDQKMVLDKIDTNGQLIKGKPRIILEESELVEKIMTASVAGGDVDLPIYVTESGYKPEDIAGLGEIVLASYSTYFDSRVAGRSKNIELSGQAIDNVIVGTGDVFSFNTTVGPSDAAHGYQPAKEIVNKKLVDGIGGGICQTSSTLFNAIDKVGVQYIEWNHHSLSVGYVPPGRDATVSYGGKDFQFQNTTGVPLLIKTLYGKGKLTIEIRTSAAYQTIYAQGH</sequence>